<comment type="caution">
    <text evidence="2">The sequence shown here is derived from an EMBL/GenBank/DDBJ whole genome shotgun (WGS) entry which is preliminary data.</text>
</comment>
<accession>A0A918EI13</accession>
<reference evidence="2" key="1">
    <citation type="journal article" date="2014" name="Int. J. Syst. Evol. Microbiol.">
        <title>Complete genome sequence of Corynebacterium casei LMG S-19264T (=DSM 44701T), isolated from a smear-ripened cheese.</title>
        <authorList>
            <consortium name="US DOE Joint Genome Institute (JGI-PGF)"/>
            <person name="Walter F."/>
            <person name="Albersmeier A."/>
            <person name="Kalinowski J."/>
            <person name="Ruckert C."/>
        </authorList>
    </citation>
    <scope>NUCLEOTIDE SEQUENCE</scope>
    <source>
        <strain evidence="2">JCM 3313</strain>
    </source>
</reference>
<keyword evidence="3" id="KW-1185">Reference proteome</keyword>
<dbReference type="Proteomes" id="UP000639606">
    <property type="component" value="Unassembled WGS sequence"/>
</dbReference>
<dbReference type="RefSeq" id="WP_189227020.1">
    <property type="nucleotide sequence ID" value="NZ_BMRG01000020.1"/>
</dbReference>
<protein>
    <recommendedName>
        <fullName evidence="4">PE family protein</fullName>
    </recommendedName>
</protein>
<dbReference type="AlphaFoldDB" id="A0A918EI13"/>
<dbReference type="EMBL" id="BMRG01000020">
    <property type="protein sequence ID" value="GGP80885.1"/>
    <property type="molecule type" value="Genomic_DNA"/>
</dbReference>
<reference evidence="2" key="2">
    <citation type="submission" date="2020-09" db="EMBL/GenBank/DDBJ databases">
        <authorList>
            <person name="Sun Q."/>
            <person name="Ohkuma M."/>
        </authorList>
    </citation>
    <scope>NUCLEOTIDE SEQUENCE</scope>
    <source>
        <strain evidence="2">JCM 3313</strain>
    </source>
</reference>
<evidence type="ECO:0008006" key="4">
    <source>
        <dbReference type="Google" id="ProtNLM"/>
    </source>
</evidence>
<evidence type="ECO:0000256" key="1">
    <source>
        <dbReference type="SAM" id="MobiDB-lite"/>
    </source>
</evidence>
<evidence type="ECO:0000313" key="3">
    <source>
        <dbReference type="Proteomes" id="UP000639606"/>
    </source>
</evidence>
<name>A0A918EI13_9PSEU</name>
<organism evidence="2 3">
    <name type="scientific">Saccharothrix coeruleofusca</name>
    <dbReference type="NCBI Taxonomy" id="33919"/>
    <lineage>
        <taxon>Bacteria</taxon>
        <taxon>Bacillati</taxon>
        <taxon>Actinomycetota</taxon>
        <taxon>Actinomycetes</taxon>
        <taxon>Pseudonocardiales</taxon>
        <taxon>Pseudonocardiaceae</taxon>
        <taxon>Saccharothrix</taxon>
    </lineage>
</organism>
<sequence>MFIADGGGGSTRAPLPEYSGSQQKLSVDPSAIPAARKVFTDALDRLDAQLYDARSALRAREWAGDPVSKETAQKFNQDTFEAGDSAALTAIFAYRDQLQGVVEQLTQIENTYRRVEGDNSAVWGRINNN</sequence>
<feature type="region of interest" description="Disordered" evidence="1">
    <location>
        <begin position="1"/>
        <end position="26"/>
    </location>
</feature>
<proteinExistence type="predicted"/>
<evidence type="ECO:0000313" key="2">
    <source>
        <dbReference type="EMBL" id="GGP80885.1"/>
    </source>
</evidence>
<feature type="compositionally biased region" description="Gly residues" evidence="1">
    <location>
        <begin position="1"/>
        <end position="10"/>
    </location>
</feature>
<gene>
    <name evidence="2" type="ORF">GCM10010185_63530</name>
</gene>